<organism evidence="6 7">
    <name type="scientific">Kribbella pratensis</name>
    <dbReference type="NCBI Taxonomy" id="2512112"/>
    <lineage>
        <taxon>Bacteria</taxon>
        <taxon>Bacillati</taxon>
        <taxon>Actinomycetota</taxon>
        <taxon>Actinomycetes</taxon>
        <taxon>Propionibacteriales</taxon>
        <taxon>Kribbellaceae</taxon>
        <taxon>Kribbella</taxon>
    </lineage>
</organism>
<proteinExistence type="predicted"/>
<sequence>MTTDTASAATPVHETVRSLINAAIPARCLHLVAELGVADQVEGEIDVAALAERCAVDPDSLDRVLRLLVSYGVFTRRGSTYSHNDASALLRSDHPRSMRAFAQMMGLPVFDQTFARLTHTLATGAPAIESVSPGGLWTYLRSNPEAAETFNRAMEAKAQADIGAVVSAYDFQPFATVADIGGGRGHLLRAVLEAAPGARGILFELPGVVDSLPEPGPGLGYHRGDFFVDPLPRADCYVLMEIIHDWDDAEATAILRAIRSAASPGATVLIVEGIRDDDVDDPRAATLDVIMLALTGGRERTPAQLGALLGDAGFRTTTVIDTPSAMRVLEAVAI</sequence>
<dbReference type="SUPFAM" id="SSF46785">
    <property type="entry name" value="Winged helix' DNA-binding domain"/>
    <property type="match status" value="1"/>
</dbReference>
<reference evidence="6 7" key="1">
    <citation type="submission" date="2019-03" db="EMBL/GenBank/DDBJ databases">
        <title>Genomic Encyclopedia of Type Strains, Phase III (KMG-III): the genomes of soil and plant-associated and newly described type strains.</title>
        <authorList>
            <person name="Whitman W."/>
        </authorList>
    </citation>
    <scope>NUCLEOTIDE SEQUENCE [LARGE SCALE GENOMIC DNA]</scope>
    <source>
        <strain evidence="6 7">VKMAc-2574</strain>
    </source>
</reference>
<dbReference type="Gene3D" id="1.10.10.10">
    <property type="entry name" value="Winged helix-like DNA-binding domain superfamily/Winged helix DNA-binding domain"/>
    <property type="match status" value="1"/>
</dbReference>
<dbReference type="Pfam" id="PF00891">
    <property type="entry name" value="Methyltransf_2"/>
    <property type="match status" value="1"/>
</dbReference>
<dbReference type="Pfam" id="PF08100">
    <property type="entry name" value="Dimerisation"/>
    <property type="match status" value="1"/>
</dbReference>
<dbReference type="InterPro" id="IPR016461">
    <property type="entry name" value="COMT-like"/>
</dbReference>
<evidence type="ECO:0000313" key="7">
    <source>
        <dbReference type="Proteomes" id="UP000295060"/>
    </source>
</evidence>
<evidence type="ECO:0000256" key="3">
    <source>
        <dbReference type="ARBA" id="ARBA00022691"/>
    </source>
</evidence>
<dbReference type="InterPro" id="IPR029063">
    <property type="entry name" value="SAM-dependent_MTases_sf"/>
</dbReference>
<evidence type="ECO:0000259" key="5">
    <source>
        <dbReference type="Pfam" id="PF08100"/>
    </source>
</evidence>
<keyword evidence="3" id="KW-0949">S-adenosyl-L-methionine</keyword>
<feature type="domain" description="O-methyltransferase C-terminal" evidence="4">
    <location>
        <begin position="134"/>
        <end position="315"/>
    </location>
</feature>
<accession>A0ABY2FDM2</accession>
<dbReference type="Gene3D" id="3.40.50.150">
    <property type="entry name" value="Vaccinia Virus protein VP39"/>
    <property type="match status" value="1"/>
</dbReference>
<dbReference type="InterPro" id="IPR036388">
    <property type="entry name" value="WH-like_DNA-bd_sf"/>
</dbReference>
<feature type="domain" description="O-methyltransferase dimerisation" evidence="5">
    <location>
        <begin position="19"/>
        <end position="90"/>
    </location>
</feature>
<dbReference type="Proteomes" id="UP000295060">
    <property type="component" value="Unassembled WGS sequence"/>
</dbReference>
<evidence type="ECO:0000259" key="4">
    <source>
        <dbReference type="Pfam" id="PF00891"/>
    </source>
</evidence>
<keyword evidence="2" id="KW-0808">Transferase</keyword>
<dbReference type="InterPro" id="IPR001077">
    <property type="entry name" value="COMT_C"/>
</dbReference>
<dbReference type="PIRSF" id="PIRSF005739">
    <property type="entry name" value="O-mtase"/>
    <property type="match status" value="1"/>
</dbReference>
<dbReference type="PROSITE" id="PS51683">
    <property type="entry name" value="SAM_OMT_II"/>
    <property type="match status" value="1"/>
</dbReference>
<name>A0ABY2FDM2_9ACTN</name>
<dbReference type="InterPro" id="IPR036390">
    <property type="entry name" value="WH_DNA-bd_sf"/>
</dbReference>
<keyword evidence="1" id="KW-0489">Methyltransferase</keyword>
<dbReference type="RefSeq" id="WP_134011992.1">
    <property type="nucleotide sequence ID" value="NZ_SODU01000002.1"/>
</dbReference>
<dbReference type="PANTHER" id="PTHR43712:SF2">
    <property type="entry name" value="O-METHYLTRANSFERASE CICE"/>
    <property type="match status" value="1"/>
</dbReference>
<comment type="caution">
    <text evidence="6">The sequence shown here is derived from an EMBL/GenBank/DDBJ whole genome shotgun (WGS) entry which is preliminary data.</text>
</comment>
<evidence type="ECO:0000313" key="6">
    <source>
        <dbReference type="EMBL" id="TDW89334.1"/>
    </source>
</evidence>
<keyword evidence="7" id="KW-1185">Reference proteome</keyword>
<protein>
    <submittedName>
        <fullName evidence="6">Hydroxyneurosporene-O-methyltransferase</fullName>
    </submittedName>
</protein>
<dbReference type="SUPFAM" id="SSF53335">
    <property type="entry name" value="S-adenosyl-L-methionine-dependent methyltransferases"/>
    <property type="match status" value="1"/>
</dbReference>
<gene>
    <name evidence="6" type="ORF">EV137_3126</name>
</gene>
<evidence type="ECO:0000256" key="2">
    <source>
        <dbReference type="ARBA" id="ARBA00022679"/>
    </source>
</evidence>
<dbReference type="EMBL" id="SODU01000002">
    <property type="protein sequence ID" value="TDW89334.1"/>
    <property type="molecule type" value="Genomic_DNA"/>
</dbReference>
<dbReference type="InterPro" id="IPR012967">
    <property type="entry name" value="COMT_dimerisation"/>
</dbReference>
<evidence type="ECO:0000256" key="1">
    <source>
        <dbReference type="ARBA" id="ARBA00022603"/>
    </source>
</evidence>
<dbReference type="PANTHER" id="PTHR43712">
    <property type="entry name" value="PUTATIVE (AFU_ORTHOLOGUE AFUA_4G14580)-RELATED"/>
    <property type="match status" value="1"/>
</dbReference>